<evidence type="ECO:0000313" key="1">
    <source>
        <dbReference type="EMBL" id="OMJ76588.1"/>
    </source>
</evidence>
<dbReference type="EMBL" id="MPUH01000624">
    <property type="protein sequence ID" value="OMJ76588.1"/>
    <property type="molecule type" value="Genomic_DNA"/>
</dbReference>
<gene>
    <name evidence="1" type="ORF">SteCoe_24037</name>
</gene>
<proteinExistence type="predicted"/>
<sequence>MIGGNVHFFDRSPAPHLTKPTNVEYRNYSPLKNSAEHLRQIDTGFSYRFLQLDGMPIARTDKRFPMDEKSPMRQRRQLIRESALKMMQVHRGNRSTLS</sequence>
<organism evidence="1 2">
    <name type="scientific">Stentor coeruleus</name>
    <dbReference type="NCBI Taxonomy" id="5963"/>
    <lineage>
        <taxon>Eukaryota</taxon>
        <taxon>Sar</taxon>
        <taxon>Alveolata</taxon>
        <taxon>Ciliophora</taxon>
        <taxon>Postciliodesmatophora</taxon>
        <taxon>Heterotrichea</taxon>
        <taxon>Heterotrichida</taxon>
        <taxon>Stentoridae</taxon>
        <taxon>Stentor</taxon>
    </lineage>
</organism>
<keyword evidence="2" id="KW-1185">Reference proteome</keyword>
<reference evidence="1 2" key="1">
    <citation type="submission" date="2016-11" db="EMBL/GenBank/DDBJ databases">
        <title>The macronuclear genome of Stentor coeruleus: a giant cell with tiny introns.</title>
        <authorList>
            <person name="Slabodnick M."/>
            <person name="Ruby J.G."/>
            <person name="Reiff S.B."/>
            <person name="Swart E.C."/>
            <person name="Gosai S."/>
            <person name="Prabakaran S."/>
            <person name="Witkowska E."/>
            <person name="Larue G.E."/>
            <person name="Fisher S."/>
            <person name="Freeman R.M."/>
            <person name="Gunawardena J."/>
            <person name="Chu W."/>
            <person name="Stover N.A."/>
            <person name="Gregory B.D."/>
            <person name="Nowacki M."/>
            <person name="Derisi J."/>
            <person name="Roy S.W."/>
            <person name="Marshall W.F."/>
            <person name="Sood P."/>
        </authorList>
    </citation>
    <scope>NUCLEOTIDE SEQUENCE [LARGE SCALE GENOMIC DNA]</scope>
    <source>
        <strain evidence="1">WM001</strain>
    </source>
</reference>
<dbReference type="AlphaFoldDB" id="A0A1R2BIK8"/>
<accession>A0A1R2BIK8</accession>
<comment type="caution">
    <text evidence="1">The sequence shown here is derived from an EMBL/GenBank/DDBJ whole genome shotgun (WGS) entry which is preliminary data.</text>
</comment>
<name>A0A1R2BIK8_9CILI</name>
<evidence type="ECO:0000313" key="2">
    <source>
        <dbReference type="Proteomes" id="UP000187209"/>
    </source>
</evidence>
<protein>
    <submittedName>
        <fullName evidence="1">Uncharacterized protein</fullName>
    </submittedName>
</protein>
<dbReference type="Proteomes" id="UP000187209">
    <property type="component" value="Unassembled WGS sequence"/>
</dbReference>